<dbReference type="EMBL" id="AAOF01000020">
    <property type="protein sequence ID" value="EAR20551.1"/>
    <property type="molecule type" value="Genomic_DNA"/>
</dbReference>
<evidence type="ECO:0000256" key="8">
    <source>
        <dbReference type="RuleBase" id="RU003410"/>
    </source>
</evidence>
<dbReference type="InterPro" id="IPR004042">
    <property type="entry name" value="Intein_endonuc_central"/>
</dbReference>
<gene>
    <name evidence="10" type="ORF">NB231_01833</name>
</gene>
<keyword evidence="11" id="KW-1185">Reference proteome</keyword>
<dbReference type="PROSITE" id="PS50818">
    <property type="entry name" value="INTEIN_C_TER"/>
    <property type="match status" value="1"/>
</dbReference>
<dbReference type="Proteomes" id="UP000003374">
    <property type="component" value="Unassembled WGS sequence"/>
</dbReference>
<protein>
    <recommendedName>
        <fullName evidence="8">Ribonucleoside-diphosphate reductase</fullName>
        <ecNumber evidence="8">1.17.4.1</ecNumber>
    </recommendedName>
</protein>
<dbReference type="eggNOG" id="COG1372">
    <property type="taxonomic scope" value="Bacteria"/>
</dbReference>
<evidence type="ECO:0000313" key="10">
    <source>
        <dbReference type="EMBL" id="EAR20551.1"/>
    </source>
</evidence>
<evidence type="ECO:0000256" key="6">
    <source>
        <dbReference type="ARBA" id="ARBA00023116"/>
    </source>
</evidence>
<evidence type="ECO:0000256" key="2">
    <source>
        <dbReference type="ARBA" id="ARBA00022628"/>
    </source>
</evidence>
<evidence type="ECO:0000259" key="9">
    <source>
        <dbReference type="PROSITE" id="PS50819"/>
    </source>
</evidence>
<reference evidence="10 11" key="1">
    <citation type="submission" date="2006-02" db="EMBL/GenBank/DDBJ databases">
        <authorList>
            <person name="Waterbury J."/>
            <person name="Ferriera S."/>
            <person name="Johnson J."/>
            <person name="Kravitz S."/>
            <person name="Halpern A."/>
            <person name="Remington K."/>
            <person name="Beeson K."/>
            <person name="Tran B."/>
            <person name="Rogers Y.-H."/>
            <person name="Friedman R."/>
            <person name="Venter J.C."/>
        </authorList>
    </citation>
    <scope>NUCLEOTIDE SEQUENCE [LARGE SCALE GENOMIC DNA]</scope>
    <source>
        <strain evidence="10 11">Nb-231</strain>
    </source>
</reference>
<dbReference type="InterPro" id="IPR006141">
    <property type="entry name" value="Intein_N"/>
</dbReference>
<evidence type="ECO:0000256" key="7">
    <source>
        <dbReference type="ARBA" id="ARBA00023285"/>
    </source>
</evidence>
<comment type="catalytic activity">
    <reaction evidence="8">
        <text>a 2'-deoxyribonucleoside 5'-diphosphate + [thioredoxin]-disulfide + H2O = a ribonucleoside 5'-diphosphate + [thioredoxin]-dithiol</text>
        <dbReference type="Rhea" id="RHEA:23252"/>
        <dbReference type="Rhea" id="RHEA-COMP:10698"/>
        <dbReference type="Rhea" id="RHEA-COMP:10700"/>
        <dbReference type="ChEBI" id="CHEBI:15377"/>
        <dbReference type="ChEBI" id="CHEBI:29950"/>
        <dbReference type="ChEBI" id="CHEBI:50058"/>
        <dbReference type="ChEBI" id="CHEBI:57930"/>
        <dbReference type="ChEBI" id="CHEBI:73316"/>
        <dbReference type="EC" id="1.17.4.1"/>
    </reaction>
</comment>
<dbReference type="PANTHER" id="PTHR43371:SF1">
    <property type="entry name" value="RIBONUCLEOSIDE-DIPHOSPHATE REDUCTASE"/>
    <property type="match status" value="1"/>
</dbReference>
<dbReference type="PROSITE" id="PS50819">
    <property type="entry name" value="INTEIN_ENDONUCLEASE"/>
    <property type="match status" value="2"/>
</dbReference>
<feature type="domain" description="DOD-type homing endonuclease" evidence="9">
    <location>
        <begin position="358"/>
        <end position="414"/>
    </location>
</feature>
<evidence type="ECO:0000313" key="11">
    <source>
        <dbReference type="Proteomes" id="UP000003374"/>
    </source>
</evidence>
<dbReference type="NCBIfam" id="TIGR01445">
    <property type="entry name" value="intein_Nterm"/>
    <property type="match status" value="1"/>
</dbReference>
<keyword evidence="7" id="KW-0170">Cobalt</keyword>
<accession>A4BUU7</accession>
<dbReference type="GO" id="GO:0004519">
    <property type="term" value="F:endonuclease activity"/>
    <property type="evidence" value="ECO:0007669"/>
    <property type="project" value="InterPro"/>
</dbReference>
<sequence length="1540" mass="172306">MLSMAKAAQAGVAPETVADIPLQPASQDIWDTKYRLKTKAGQILDETLGATFQRVARALADIEQTPEQRAQWYEKFIWALRHGAIPAGRIISNAGAWAHKPATSTINCTVSATIEDSMDDILGKVHEAGLTLKAGCVAATSRVVTEHGVVSAARAVRERHARMLCYDRERKRFEMRRIERHMTTHVPRQENIEIVSNAAALKTSIRHPVLIYRQNRLRYVRADEVRQSDALVHYGFSWTAEQTSALQAWHAGVRLARGRGVRSCSAQSLPPPLVRFRLPWAQITATRLFFKLRAGGRDLIKRDWELVGAFWAQSPQMAVVDTPPDTPAWNYPIAAFEAEATEAADGDDGPVGKARGAQLPEWVAAQPQKYFLPFLAGLIEACGTVSGECGSVALVLSSPALAERLIGLLGLFGVRGVIMPRAHHGGRVFQPARAEPAPDGVLLKITDTAFLARVASYMAAGGTRERIIEHCSQAGQYDHYVLPGELAEALERKDAVLNRTERQALGFYHGYHRRAVVSRIWLERWSACFPELGALIAFARTLRPVDAIRRGLDIAETFYDFTVEKHSNYLAGENGLMVIHNCGIGYEFSTLRPKGAYVCGAGAYTSGPLSFMDIYDKMCFTVSSAGGRRGAQMATFDVGHPDVLDFIRAKREAGRLRQFNLSLLITDEFMKAVERGTDWPLAFPLSAQEASVDGIDLDDPEQVVWREWPSPQTYVTRKDGLVACRIFRRIKAQRIWDMIMTATYDYAEPGFILIDRVNELNNNWFCEEIRATNPCVTADTRLHTQHGLVPIGELQAAGVPIEATVDKRALGAGRGTVARAAKPAFMTARQADVYRVVTEDGYEIKATEWHDFYTERGKIKLRDLKAGDRLLVQSGRGQFGVEGSLELGKLLGLITGDGHFTNRGSGKEAVVINFWGQERSLADAVAGYVNSLIAEVAVTERHYRVAAVAVPQRQQVFIRSILLARVLAHYGFTRHSKLRVPEVIWRGSQECVKAYLQGLFQTDGTVNISSKSLSCSIRLASSHPSLLKDVQMLLANFGVFCRLRARRKAGSRRLPDGRGGSREYECRADHELIIDGESREVFMREIGFLLDYKNARYRQWSKGRVLRKTQRFASRIASITYAGREPVYDTTQSDKNTVIFNGLVTGQCGEQPLPEFGACLLGSVNLTKFVREPFTERAWFDWEEYRRVVAIFTRMLDNVVEINGLPLERQREEILRKRRHGMGFLGLGSALTMLRMQYGAPDSLAFTERAAKEMALAGWRAGLELAEEKGPAPIMDEEFTLTEALLAKRPEMRKDGYRVGQKVKGRVLWARYSRYMQRIAEADPELVERLAEQGARFTHHSSIAPTGTISLSLANNASNGIEPSFAHHYFRNVIRAGRKSKEKIDVYSFELLAYRHFVDPQALPSMDPQTRNLPDYFITADDITPQQHVDIQAAAQKWIDSSISKTANVPTDYPYEDFKGIYRYAYQQGLKGCTTFRFNPEAFQGVLVKEQDLASTTYRFQLEDGQVIEAKGGDEIEYDGEIHTAANLYDALKEGYYGKW</sequence>
<dbReference type="SUPFAM" id="SSF51294">
    <property type="entry name" value="Hedgehog/intein (Hint) domain"/>
    <property type="match status" value="2"/>
</dbReference>
<evidence type="ECO:0000256" key="5">
    <source>
        <dbReference type="ARBA" id="ARBA00023002"/>
    </source>
</evidence>
<dbReference type="STRING" id="314278.NB231_01833"/>
<dbReference type="Pfam" id="PF14528">
    <property type="entry name" value="LAGLIDADG_3"/>
    <property type="match status" value="1"/>
</dbReference>
<keyword evidence="4" id="KW-0651">Protein splicing</keyword>
<dbReference type="CDD" id="cd00081">
    <property type="entry name" value="Hint"/>
    <property type="match status" value="1"/>
</dbReference>
<dbReference type="InterPro" id="IPR006142">
    <property type="entry name" value="INTEIN"/>
</dbReference>
<dbReference type="PRINTS" id="PR00379">
    <property type="entry name" value="INTEIN"/>
</dbReference>
<evidence type="ECO:0000256" key="4">
    <source>
        <dbReference type="ARBA" id="ARBA00023000"/>
    </source>
</evidence>
<evidence type="ECO:0000256" key="3">
    <source>
        <dbReference type="ARBA" id="ARBA00022813"/>
    </source>
</evidence>
<evidence type="ECO:0000256" key="1">
    <source>
        <dbReference type="ARBA" id="ARBA00001922"/>
    </source>
</evidence>
<dbReference type="InterPro" id="IPR013509">
    <property type="entry name" value="RNR_lsu_N"/>
</dbReference>
<dbReference type="PROSITE" id="PS50817">
    <property type="entry name" value="INTEIN_N_TER"/>
    <property type="match status" value="2"/>
</dbReference>
<dbReference type="Gene3D" id="2.170.16.10">
    <property type="entry name" value="Hedgehog/Intein (Hint) domain"/>
    <property type="match status" value="2"/>
</dbReference>
<comment type="caution">
    <text evidence="10">The sequence shown here is derived from an EMBL/GenBank/DDBJ whole genome shotgun (WGS) entry which is preliminary data.</text>
</comment>
<dbReference type="Pfam" id="PF00317">
    <property type="entry name" value="Ribonuc_red_lgN"/>
    <property type="match status" value="1"/>
</dbReference>
<comment type="cofactor">
    <cofactor evidence="1">
        <name>adenosylcob(III)alamin</name>
        <dbReference type="ChEBI" id="CHEBI:18408"/>
    </cofactor>
</comment>
<dbReference type="InterPro" id="IPR003587">
    <property type="entry name" value="Hint_dom_N"/>
</dbReference>
<dbReference type="HOGENOM" id="CLU_000404_2_1_6"/>
<comment type="function">
    <text evidence="8">Provides the precursors necessary for DNA synthesis. Catalyzes the biosynthesis of deoxyribonucleotides from the corresponding ribonucleotides.</text>
</comment>
<dbReference type="Gene3D" id="3.20.70.20">
    <property type="match status" value="3"/>
</dbReference>
<keyword evidence="2" id="KW-0846">Cobalamin</keyword>
<keyword evidence="3" id="KW-0068">Autocatalytic cleavage</keyword>
<dbReference type="SMART" id="SM00306">
    <property type="entry name" value="HintN"/>
    <property type="match status" value="2"/>
</dbReference>
<dbReference type="SMART" id="SM00305">
    <property type="entry name" value="HintC"/>
    <property type="match status" value="2"/>
</dbReference>
<dbReference type="InterPro" id="IPR004860">
    <property type="entry name" value="LAGLIDADG_dom"/>
</dbReference>
<dbReference type="GO" id="GO:0031419">
    <property type="term" value="F:cobalamin binding"/>
    <property type="evidence" value="ECO:0007669"/>
    <property type="project" value="UniProtKB-KW"/>
</dbReference>
<dbReference type="NCBIfam" id="TIGR01443">
    <property type="entry name" value="intein_Cterm"/>
    <property type="match status" value="1"/>
</dbReference>
<feature type="domain" description="DOD-type homing endonuclease" evidence="9">
    <location>
        <begin position="890"/>
        <end position="1039"/>
    </location>
</feature>
<dbReference type="InterPro" id="IPR000788">
    <property type="entry name" value="RNR_lg_C"/>
</dbReference>
<dbReference type="InterPro" id="IPR030934">
    <property type="entry name" value="Intein_C"/>
</dbReference>
<keyword evidence="5 8" id="KW-0560">Oxidoreductase</keyword>
<dbReference type="GO" id="GO:0005524">
    <property type="term" value="F:ATP binding"/>
    <property type="evidence" value="ECO:0007669"/>
    <property type="project" value="InterPro"/>
</dbReference>
<dbReference type="GO" id="GO:0016539">
    <property type="term" value="P:intein-mediated protein splicing"/>
    <property type="evidence" value="ECO:0007669"/>
    <property type="project" value="InterPro"/>
</dbReference>
<dbReference type="InterPro" id="IPR036844">
    <property type="entry name" value="Hint_dom_sf"/>
</dbReference>
<dbReference type="InterPro" id="IPR050862">
    <property type="entry name" value="RdRp_reductase_class-2"/>
</dbReference>
<dbReference type="InterPro" id="IPR003586">
    <property type="entry name" value="Hint_dom_C"/>
</dbReference>
<dbReference type="SUPFAM" id="SSF51998">
    <property type="entry name" value="PFL-like glycyl radical enzymes"/>
    <property type="match status" value="2"/>
</dbReference>
<dbReference type="InterPro" id="IPR027434">
    <property type="entry name" value="Homing_endonucl"/>
</dbReference>
<keyword evidence="6 8" id="KW-0215">Deoxyribonucleotide synthesis</keyword>
<comment type="similarity">
    <text evidence="8">Belongs to the ribonucleoside diphosphate reductase large chain family.</text>
</comment>
<name>A4BUU7_9GAMM</name>
<proteinExistence type="inferred from homology"/>
<dbReference type="GO" id="GO:0004748">
    <property type="term" value="F:ribonucleoside-diphosphate reductase activity, thioredoxin disulfide as acceptor"/>
    <property type="evidence" value="ECO:0007669"/>
    <property type="project" value="UniProtKB-EC"/>
</dbReference>
<dbReference type="Pfam" id="PF02867">
    <property type="entry name" value="Ribonuc_red_lgC"/>
    <property type="match status" value="1"/>
</dbReference>
<dbReference type="GO" id="GO:0009263">
    <property type="term" value="P:deoxyribonucleotide biosynthetic process"/>
    <property type="evidence" value="ECO:0007669"/>
    <property type="project" value="UniProtKB-KW"/>
</dbReference>
<dbReference type="PANTHER" id="PTHR43371">
    <property type="entry name" value="VITAMIN B12-DEPENDENT RIBONUCLEOTIDE REDUCTASE"/>
    <property type="match status" value="1"/>
</dbReference>
<organism evidence="10 11">
    <name type="scientific">Nitrococcus mobilis Nb-231</name>
    <dbReference type="NCBI Taxonomy" id="314278"/>
    <lineage>
        <taxon>Bacteria</taxon>
        <taxon>Pseudomonadati</taxon>
        <taxon>Pseudomonadota</taxon>
        <taxon>Gammaproteobacteria</taxon>
        <taxon>Chromatiales</taxon>
        <taxon>Ectothiorhodospiraceae</taxon>
        <taxon>Nitrococcus</taxon>
    </lineage>
</organism>
<dbReference type="Gene3D" id="3.10.28.10">
    <property type="entry name" value="Homing endonucleases"/>
    <property type="match status" value="1"/>
</dbReference>
<dbReference type="SUPFAM" id="SSF55608">
    <property type="entry name" value="Homing endonucleases"/>
    <property type="match status" value="2"/>
</dbReference>
<dbReference type="eggNOG" id="COG0209">
    <property type="taxonomic scope" value="Bacteria"/>
</dbReference>
<dbReference type="EC" id="1.17.4.1" evidence="8"/>